<dbReference type="RefSeq" id="WP_035080059.1">
    <property type="nucleotide sequence ID" value="NZ_JQGC01000003.1"/>
</dbReference>
<protein>
    <recommendedName>
        <fullName evidence="4">Glycoside hydrolase family 42 N-terminal domain-containing protein</fullName>
    </recommendedName>
</protein>
<evidence type="ECO:0000313" key="2">
    <source>
        <dbReference type="EMBL" id="KFL32359.1"/>
    </source>
</evidence>
<feature type="signal peptide" evidence="1">
    <location>
        <begin position="1"/>
        <end position="24"/>
    </location>
</feature>
<reference evidence="2 3" key="1">
    <citation type="submission" date="2014-08" db="EMBL/GenBank/DDBJ databases">
        <authorList>
            <person name="Hassan Y.I."/>
            <person name="Lepp D."/>
            <person name="Zhou T."/>
        </authorList>
    </citation>
    <scope>NUCLEOTIDE SEQUENCE [LARGE SCALE GENOMIC DNA]</scope>
    <source>
        <strain evidence="2 3">IFO13584</strain>
    </source>
</reference>
<dbReference type="AlphaFoldDB" id="A0A087M656"/>
<proteinExistence type="predicted"/>
<dbReference type="SUPFAM" id="SSF51445">
    <property type="entry name" value="(Trans)glycosidases"/>
    <property type="match status" value="1"/>
</dbReference>
<dbReference type="OrthoDB" id="4047605at2"/>
<dbReference type="STRING" id="46914.JP75_05295"/>
<feature type="chain" id="PRO_5001825925" description="Glycoside hydrolase family 42 N-terminal domain-containing protein" evidence="1">
    <location>
        <begin position="25"/>
        <end position="352"/>
    </location>
</feature>
<dbReference type="Proteomes" id="UP000028981">
    <property type="component" value="Unassembled WGS sequence"/>
</dbReference>
<dbReference type="InterPro" id="IPR017853">
    <property type="entry name" value="GH"/>
</dbReference>
<accession>A0A087M656</accession>
<comment type="caution">
    <text evidence="2">The sequence shown here is derived from an EMBL/GenBank/DDBJ whole genome shotgun (WGS) entry which is preliminary data.</text>
</comment>
<dbReference type="Gene3D" id="3.20.20.80">
    <property type="entry name" value="Glycosidases"/>
    <property type="match status" value="1"/>
</dbReference>
<organism evidence="2 3">
    <name type="scientific">Devosia riboflavina</name>
    <dbReference type="NCBI Taxonomy" id="46914"/>
    <lineage>
        <taxon>Bacteria</taxon>
        <taxon>Pseudomonadati</taxon>
        <taxon>Pseudomonadota</taxon>
        <taxon>Alphaproteobacteria</taxon>
        <taxon>Hyphomicrobiales</taxon>
        <taxon>Devosiaceae</taxon>
        <taxon>Devosia</taxon>
    </lineage>
</organism>
<keyword evidence="3" id="KW-1185">Reference proteome</keyword>
<evidence type="ECO:0000313" key="3">
    <source>
        <dbReference type="Proteomes" id="UP000028981"/>
    </source>
</evidence>
<keyword evidence="1" id="KW-0732">Signal</keyword>
<name>A0A087M656_9HYPH</name>
<gene>
    <name evidence="2" type="ORF">JP75_05295</name>
</gene>
<evidence type="ECO:0008006" key="4">
    <source>
        <dbReference type="Google" id="ProtNLM"/>
    </source>
</evidence>
<evidence type="ECO:0000256" key="1">
    <source>
        <dbReference type="SAM" id="SignalP"/>
    </source>
</evidence>
<sequence>MHPKLSLGLVVALAALLPSVSVLAWDNPADRYDKAYEAYENATCPIADDGIAHFVYFSRDREAIRDHALLESPRFAGAQIMYSWRQLEPSEGNYDFSAIEDDLGYLAQYGKKLFIQLQDASFSPQYKPVPDYLLSDEYDDGISAQQAEDGTVEGWVAKRWNRAVEARFAALLTALGAEFDGRIEGINLQETAIGVSAESDASFSPELYVEGLKANMRALKAAFPQSVTMLYANFMPDEWLPWEDKGYLRGLYEFGNEIGVGLGAPDLMVTKRGQLNHALAMMHEGEFAVPLGIAVQDGNYIGETGTARDIGAHKNLVPMLHGFARAFLGVDYMFWVDQKPYFAEDVLPCLGG</sequence>
<dbReference type="EMBL" id="JQGC01000003">
    <property type="protein sequence ID" value="KFL32359.1"/>
    <property type="molecule type" value="Genomic_DNA"/>
</dbReference>